<feature type="coiled-coil region" evidence="1">
    <location>
        <begin position="549"/>
        <end position="576"/>
    </location>
</feature>
<evidence type="ECO:0000256" key="1">
    <source>
        <dbReference type="SAM" id="Coils"/>
    </source>
</evidence>
<keyword evidence="2" id="KW-0812">Transmembrane</keyword>
<feature type="transmembrane region" description="Helical" evidence="2">
    <location>
        <begin position="197"/>
        <end position="224"/>
    </location>
</feature>
<evidence type="ECO:0000313" key="4">
    <source>
        <dbReference type="EMBL" id="ABQ06163.1"/>
    </source>
</evidence>
<keyword evidence="5" id="KW-1185">Reference proteome</keyword>
<dbReference type="InterPro" id="IPR048428">
    <property type="entry name" value="YobI-NTPase"/>
</dbReference>
<feature type="transmembrane region" description="Helical" evidence="2">
    <location>
        <begin position="159"/>
        <end position="177"/>
    </location>
</feature>
<dbReference type="GeneID" id="31766059"/>
<keyword evidence="1" id="KW-0175">Coiled coil</keyword>
<evidence type="ECO:0000259" key="3">
    <source>
        <dbReference type="Pfam" id="PF20693"/>
    </source>
</evidence>
<dbReference type="eggNOG" id="COG5290">
    <property type="taxonomic scope" value="Bacteria"/>
</dbReference>
<dbReference type="HOGENOM" id="CLU_005044_0_0_10"/>
<feature type="transmembrane region" description="Helical" evidence="2">
    <location>
        <begin position="466"/>
        <end position="487"/>
    </location>
</feature>
<dbReference type="STRING" id="376686.Fjoh_3146"/>
<keyword evidence="2" id="KW-1133">Transmembrane helix</keyword>
<protein>
    <recommendedName>
        <fullName evidence="3">YobI-like P-loop NTPase domain-containing protein</fullName>
    </recommendedName>
</protein>
<evidence type="ECO:0000256" key="2">
    <source>
        <dbReference type="SAM" id="Phobius"/>
    </source>
</evidence>
<dbReference type="RefSeq" id="WP_012025133.1">
    <property type="nucleotide sequence ID" value="NC_009441.1"/>
</dbReference>
<accession>A5FF60</accession>
<dbReference type="InterPro" id="IPR027417">
    <property type="entry name" value="P-loop_NTPase"/>
</dbReference>
<name>A5FF60_FLAJ1</name>
<sequence length="1233" mass="145158">MSQVQKKNKFNVVEKIESKKIEVLNNFLPNVIKHLSLYLTKINKSTFDNLEEFEDFGPVVLTGEEDKHSKRIKYAIDNPAILNLALTGPMGSGKSTILKTFEHNYRQYKCLNISLATFDKKTLDTDKIEHNILKQLFYSVEHKKIPESRFKRIENLKGIKFKAFLFILWLCSVSFFLKLEVFNELKETLHLSFYSGFLSFIYGLYFIAYTCFLVFMLMSFVLNFKLTKFKIKDMDFDNSEDKKTVNFENEIDEILYFFERNPIEIVFFQDLDRFNESEIFIKLREINNLINNYEPIKKRRKITFIYAVCDDIFKENERAKFFDFIIPVIPVINYTSSSSKLLSKLKEDILSNKLSKDFIDDVSLFLNDYRTIKSIFNEYQIYKSIIGNQLESYDNLLAMMIYKNIEPTDFDKLNLNQGYVYAVFENIKELTAEKNKEFITITKELNEKLLQTTEEKLKNLKELRMVYILIFFELNMTRNNYAVYGFYLQHDKRTIDDLLTDEYFELFRKQTNITYYYNQYSSQGSSISFAEIEKKAGNQKYAQRLQVIANKQTDNLNKIKSELYEIERKQKELDSKKLYEILDSHNSTVYFSKHAIENSHINNSKLINYLLSGGYINEDYNHYISHFHPGSIAQEDNDFLLSLLPSEKPLPYTHKLKEISSLIKRIKPENFGKEAILNLSLIDYLIENKKTVKLKQVITLLSKDNQMSLGFIEEYINHAEEVNRAVFFKTLAESWDGMWIYLTDKSNFTTDKIESYLFYIFKYLDQATINRVDISDKLSIYIGEMENLNCFYKNGDSINSLKDFLKKGTVKFENLSYDHDHKELFEFIYDHNLYVINERMISLFILNFDLKSPNAGKLKTENYTTIQNSDRSKLIQYVDQNLDLYLENVFLKLENNTDESQENLCTILNNEDLNVRFDLVEHGRFSITDLSKINNAEIQAVLIIYGKIETKWENILVYYKQIKAFDEVLVDYLNLKDNYEKLSKQGYIKDPNEALKKDFIKDLIRSAISDESFGEIIVNIPFAYKNMTDFGEISDLKMQSLIEFKRVLLSATNYRFIKEKFRNLLIFLLEVNIADFVMEIESFELESRIIVEILSSKVISPLQKLKIVENTSDEILSASTEVLVELGKFLSVNKINNISFILLSQLIENALLDSLKIELINQYFSFIENINLCSIIEKIDEFSKLTRGKYPKVIDNEVNRRLIANLERTLISKTKRSKDTGFIELIPYSKPRI</sequence>
<feature type="domain" description="YobI-like P-loop NTPase" evidence="3">
    <location>
        <begin position="70"/>
        <end position="421"/>
    </location>
</feature>
<dbReference type="Proteomes" id="UP000006694">
    <property type="component" value="Chromosome"/>
</dbReference>
<keyword evidence="2" id="KW-0472">Membrane</keyword>
<dbReference type="SUPFAM" id="SSF52540">
    <property type="entry name" value="P-loop containing nucleoside triphosphate hydrolases"/>
    <property type="match status" value="1"/>
</dbReference>
<dbReference type="OrthoDB" id="1701659at2"/>
<reference evidence="4 5" key="1">
    <citation type="journal article" date="2009" name="Appl. Environ. Microbiol.">
        <title>Novel features of the polysaccharide-digesting gliding bacterium Flavobacterium johnsoniae as revealed by genome sequence analysis.</title>
        <authorList>
            <person name="McBride M.J."/>
            <person name="Xie G."/>
            <person name="Martens E.C."/>
            <person name="Lapidus A."/>
            <person name="Henrissat B."/>
            <person name="Rhodes R.G."/>
            <person name="Goltsman E."/>
            <person name="Wang W."/>
            <person name="Xu J."/>
            <person name="Hunnicutt D.W."/>
            <person name="Staroscik A.M."/>
            <person name="Hoover T.R."/>
            <person name="Cheng Y.Q."/>
            <person name="Stein J.L."/>
        </authorList>
    </citation>
    <scope>NUCLEOTIDE SEQUENCE [LARGE SCALE GENOMIC DNA]</scope>
    <source>
        <strain evidence="5">ATCC 17061 / DSM 2064 / JCM 8514 / BCRC 14874 / CCUG 350202 / NBRC 14942 / NCIMB 11054 / UW101</strain>
    </source>
</reference>
<dbReference type="EMBL" id="CP000685">
    <property type="protein sequence ID" value="ABQ06163.1"/>
    <property type="molecule type" value="Genomic_DNA"/>
</dbReference>
<organism evidence="4 5">
    <name type="scientific">Flavobacterium johnsoniae (strain ATCC 17061 / DSM 2064 / JCM 8514 / BCRC 14874 / CCUG 350202 / NBRC 14942 / NCIMB 11054 / UW101)</name>
    <name type="common">Cytophaga johnsonae</name>
    <dbReference type="NCBI Taxonomy" id="376686"/>
    <lineage>
        <taxon>Bacteria</taxon>
        <taxon>Pseudomonadati</taxon>
        <taxon>Bacteroidota</taxon>
        <taxon>Flavobacteriia</taxon>
        <taxon>Flavobacteriales</taxon>
        <taxon>Flavobacteriaceae</taxon>
        <taxon>Flavobacterium</taxon>
    </lineage>
</organism>
<proteinExistence type="predicted"/>
<dbReference type="AlphaFoldDB" id="A5FF60"/>
<dbReference type="Pfam" id="PF20693">
    <property type="entry name" value="YobI-ATPase"/>
    <property type="match status" value="1"/>
</dbReference>
<gene>
    <name evidence="4" type="ordered locus">Fjoh_3146</name>
</gene>
<dbReference type="KEGG" id="fjo:Fjoh_3146"/>
<evidence type="ECO:0000313" key="5">
    <source>
        <dbReference type="Proteomes" id="UP000006694"/>
    </source>
</evidence>